<evidence type="ECO:0000313" key="4">
    <source>
        <dbReference type="Proteomes" id="UP000660611"/>
    </source>
</evidence>
<dbReference type="InterPro" id="IPR045063">
    <property type="entry name" value="Dynamin_N"/>
</dbReference>
<dbReference type="Pfam" id="PF00350">
    <property type="entry name" value="Dynamin_N"/>
    <property type="match status" value="1"/>
</dbReference>
<feature type="domain" description="Dynamin N-terminal" evidence="2">
    <location>
        <begin position="49"/>
        <end position="198"/>
    </location>
</feature>
<keyword evidence="4" id="KW-1185">Reference proteome</keyword>
<protein>
    <recommendedName>
        <fullName evidence="2">Dynamin N-terminal domain-containing protein</fullName>
    </recommendedName>
</protein>
<evidence type="ECO:0000313" key="3">
    <source>
        <dbReference type="EMBL" id="GIG43602.1"/>
    </source>
</evidence>
<dbReference type="AlphaFoldDB" id="A0A919U6L8"/>
<name>A0A919U6L8_9ACTN</name>
<dbReference type="Proteomes" id="UP000660611">
    <property type="component" value="Unassembled WGS sequence"/>
</dbReference>
<dbReference type="Gene3D" id="3.40.50.300">
    <property type="entry name" value="P-loop containing nucleotide triphosphate hydrolases"/>
    <property type="match status" value="1"/>
</dbReference>
<sequence length="497" mass="52833">MGSGIMQAPLIDLTVTTPGGPVSAMPVRGSRSHRQAEPRSASGARSYAVIAGSPRSGKTALLNALIRRAEPVPAGDAWLVYRHGDKPETRAFVPGHREPRTVVGAFVPTQRDPRPGPTRPARRIEITHPASLLKRVALVDTPGSGGLDAANAEIILDAAERGLGLLFVVDAAAPLARADLDLLAAAVERVERVAFVLTRIDQHDTWPEMLVANRALLASRGQILAAAPWFPVSLDPDAVFGVAELRHELETWAEARPAPVGVAAATVSGAGDEWQDLLEREIANRRVAAVQRVSIDLATIHVRCVQELGSGKGCPELPHVLDRELHALSVRTTRQLHADTREAIGAVFTELLDTAPDEVVLARVAAAARRTVDSLREDDRDRNHALLLTATSAVASVAGATAVDNLSAVGGAEPADQVLPSLGIALNASCYALWQPKVAPGGPPKHADKKDCRRWLQHALREIEVEVGHELGERYAGLRQALLIIGGDAVDHGVLLA</sequence>
<accession>A0A919U6L8</accession>
<feature type="region of interest" description="Disordered" evidence="1">
    <location>
        <begin position="16"/>
        <end position="45"/>
    </location>
</feature>
<evidence type="ECO:0000259" key="2">
    <source>
        <dbReference type="Pfam" id="PF00350"/>
    </source>
</evidence>
<organism evidence="3 4">
    <name type="scientific">Dactylosporangium siamense</name>
    <dbReference type="NCBI Taxonomy" id="685454"/>
    <lineage>
        <taxon>Bacteria</taxon>
        <taxon>Bacillati</taxon>
        <taxon>Actinomycetota</taxon>
        <taxon>Actinomycetes</taxon>
        <taxon>Micromonosporales</taxon>
        <taxon>Micromonosporaceae</taxon>
        <taxon>Dactylosporangium</taxon>
    </lineage>
</organism>
<gene>
    <name evidence="3" type="ORF">Dsi01nite_016430</name>
</gene>
<dbReference type="SUPFAM" id="SSF52540">
    <property type="entry name" value="P-loop containing nucleoside triphosphate hydrolases"/>
    <property type="match status" value="1"/>
</dbReference>
<proteinExistence type="predicted"/>
<reference evidence="3" key="1">
    <citation type="submission" date="2021-01" db="EMBL/GenBank/DDBJ databases">
        <title>Whole genome shotgun sequence of Dactylosporangium siamense NBRC 106093.</title>
        <authorList>
            <person name="Komaki H."/>
            <person name="Tamura T."/>
        </authorList>
    </citation>
    <scope>NUCLEOTIDE SEQUENCE</scope>
    <source>
        <strain evidence="3">NBRC 106093</strain>
    </source>
</reference>
<comment type="caution">
    <text evidence="3">The sequence shown here is derived from an EMBL/GenBank/DDBJ whole genome shotgun (WGS) entry which is preliminary data.</text>
</comment>
<dbReference type="EMBL" id="BONQ01000025">
    <property type="protein sequence ID" value="GIG43602.1"/>
    <property type="molecule type" value="Genomic_DNA"/>
</dbReference>
<evidence type="ECO:0000256" key="1">
    <source>
        <dbReference type="SAM" id="MobiDB-lite"/>
    </source>
</evidence>
<dbReference type="InterPro" id="IPR027417">
    <property type="entry name" value="P-loop_NTPase"/>
</dbReference>
<dbReference type="RefSeq" id="WP_203845462.1">
    <property type="nucleotide sequence ID" value="NZ_BAAAVW010000004.1"/>
</dbReference>